<dbReference type="PROSITE" id="PS01124">
    <property type="entry name" value="HTH_ARAC_FAMILY_2"/>
    <property type="match status" value="1"/>
</dbReference>
<dbReference type="InterPro" id="IPR011051">
    <property type="entry name" value="RmlC_Cupin_sf"/>
</dbReference>
<dbReference type="Gene3D" id="1.10.10.60">
    <property type="entry name" value="Homeodomain-like"/>
    <property type="match status" value="1"/>
</dbReference>
<sequence length="331" mass="36099">MTGRSDLIRVRTRRWLSRADPPGADLTIMAVVDVISEAIGAIHAGRPSASSVRESGAWGMRLPAIEGMGFHVVLHGTGWLITAADQPVRLRAGDVVLVPHGTQHGLSHTAASEIGGLPPLRLPARRRGSEPTAFEVVLGCYRLDRGQVHRFLRDLPPVIAISPDYDRHPEMRAVIELLTMDVSGSGPGTSVTRPALIDLMLVHALRHGQRQSLIGPEAIDPGIAAALSQIHTNPQRPWTVQQLGEVAGMSRTAFKRQFTGLLGKPPMTYLIDWRLTHGARVLRETTEPLATIARQVGYSSEYAFANAFRRKFGIAPGRFRNQATDTRNGLL</sequence>
<keyword evidence="3" id="KW-0804">Transcription</keyword>
<dbReference type="SMART" id="SM00342">
    <property type="entry name" value="HTH_ARAC"/>
    <property type="match status" value="1"/>
</dbReference>
<dbReference type="InterPro" id="IPR009057">
    <property type="entry name" value="Homeodomain-like_sf"/>
</dbReference>
<dbReference type="InterPro" id="IPR050204">
    <property type="entry name" value="AraC_XylS_family_regulators"/>
</dbReference>
<dbReference type="PANTHER" id="PTHR46796">
    <property type="entry name" value="HTH-TYPE TRANSCRIPTIONAL ACTIVATOR RHAS-RELATED"/>
    <property type="match status" value="1"/>
</dbReference>
<keyword evidence="6" id="KW-1185">Reference proteome</keyword>
<evidence type="ECO:0000256" key="3">
    <source>
        <dbReference type="ARBA" id="ARBA00023163"/>
    </source>
</evidence>
<keyword evidence="1" id="KW-0805">Transcription regulation</keyword>
<dbReference type="GO" id="GO:0043565">
    <property type="term" value="F:sequence-specific DNA binding"/>
    <property type="evidence" value="ECO:0007669"/>
    <property type="project" value="InterPro"/>
</dbReference>
<evidence type="ECO:0000313" key="5">
    <source>
        <dbReference type="EMBL" id="GIJ43755.1"/>
    </source>
</evidence>
<keyword evidence="2" id="KW-0238">DNA-binding</keyword>
<dbReference type="AlphaFoldDB" id="A0A8J3YGU2"/>
<feature type="domain" description="HTH araC/xylS-type" evidence="4">
    <location>
        <begin position="224"/>
        <end position="322"/>
    </location>
</feature>
<dbReference type="SUPFAM" id="SSF46689">
    <property type="entry name" value="Homeodomain-like"/>
    <property type="match status" value="2"/>
</dbReference>
<dbReference type="Pfam" id="PF12852">
    <property type="entry name" value="Cupin_6"/>
    <property type="match status" value="1"/>
</dbReference>
<evidence type="ECO:0000313" key="6">
    <source>
        <dbReference type="Proteomes" id="UP000619260"/>
    </source>
</evidence>
<dbReference type="Pfam" id="PF12833">
    <property type="entry name" value="HTH_18"/>
    <property type="match status" value="1"/>
</dbReference>
<accession>A0A8J3YGU2</accession>
<protein>
    <submittedName>
        <fullName evidence="5">AraC family transcriptional regulator</fullName>
    </submittedName>
</protein>
<comment type="caution">
    <text evidence="5">The sequence shown here is derived from an EMBL/GenBank/DDBJ whole genome shotgun (WGS) entry which is preliminary data.</text>
</comment>
<dbReference type="PRINTS" id="PR00032">
    <property type="entry name" value="HTHARAC"/>
</dbReference>
<dbReference type="InterPro" id="IPR018062">
    <property type="entry name" value="HTH_AraC-typ_CS"/>
</dbReference>
<proteinExistence type="predicted"/>
<dbReference type="PANTHER" id="PTHR46796:SF7">
    <property type="entry name" value="ARAC FAMILY TRANSCRIPTIONAL REGULATOR"/>
    <property type="match status" value="1"/>
</dbReference>
<evidence type="ECO:0000256" key="2">
    <source>
        <dbReference type="ARBA" id="ARBA00023125"/>
    </source>
</evidence>
<dbReference type="EMBL" id="BOPF01000002">
    <property type="protein sequence ID" value="GIJ43755.1"/>
    <property type="molecule type" value="Genomic_DNA"/>
</dbReference>
<dbReference type="GO" id="GO:0003700">
    <property type="term" value="F:DNA-binding transcription factor activity"/>
    <property type="evidence" value="ECO:0007669"/>
    <property type="project" value="InterPro"/>
</dbReference>
<gene>
    <name evidence="5" type="ORF">Val02_06410</name>
</gene>
<name>A0A8J3YGU2_9ACTN</name>
<dbReference type="InterPro" id="IPR032783">
    <property type="entry name" value="AraC_lig"/>
</dbReference>
<reference evidence="5" key="1">
    <citation type="submission" date="2021-01" db="EMBL/GenBank/DDBJ databases">
        <title>Whole genome shotgun sequence of Virgisporangium aliadipatigenens NBRC 105644.</title>
        <authorList>
            <person name="Komaki H."/>
            <person name="Tamura T."/>
        </authorList>
    </citation>
    <scope>NUCLEOTIDE SEQUENCE</scope>
    <source>
        <strain evidence="5">NBRC 105644</strain>
    </source>
</reference>
<dbReference type="InterPro" id="IPR018060">
    <property type="entry name" value="HTH_AraC"/>
</dbReference>
<dbReference type="InterPro" id="IPR020449">
    <property type="entry name" value="Tscrpt_reg_AraC-type_HTH"/>
</dbReference>
<organism evidence="5 6">
    <name type="scientific">Virgisporangium aliadipatigenens</name>
    <dbReference type="NCBI Taxonomy" id="741659"/>
    <lineage>
        <taxon>Bacteria</taxon>
        <taxon>Bacillati</taxon>
        <taxon>Actinomycetota</taxon>
        <taxon>Actinomycetes</taxon>
        <taxon>Micromonosporales</taxon>
        <taxon>Micromonosporaceae</taxon>
        <taxon>Virgisporangium</taxon>
    </lineage>
</organism>
<dbReference type="PROSITE" id="PS00041">
    <property type="entry name" value="HTH_ARAC_FAMILY_1"/>
    <property type="match status" value="1"/>
</dbReference>
<dbReference type="Proteomes" id="UP000619260">
    <property type="component" value="Unassembled WGS sequence"/>
</dbReference>
<dbReference type="SUPFAM" id="SSF51182">
    <property type="entry name" value="RmlC-like cupins"/>
    <property type="match status" value="1"/>
</dbReference>
<evidence type="ECO:0000256" key="1">
    <source>
        <dbReference type="ARBA" id="ARBA00023015"/>
    </source>
</evidence>
<evidence type="ECO:0000259" key="4">
    <source>
        <dbReference type="PROSITE" id="PS01124"/>
    </source>
</evidence>